<feature type="compositionally biased region" description="Low complexity" evidence="1">
    <location>
        <begin position="407"/>
        <end position="418"/>
    </location>
</feature>
<sequence length="435" mass="49100">MKENIPQLKWRCIGESVKGASHVRSGLPNQDAIRWFPESGIGLPLILAVSDGHGSAKSFRSDRGSRFAVETAIKVIQEFFLSSQSSDINFSALKDAAQRLLPPRLVNEWRKAVNKDLGLSENDEEKLTNKPNFTDEEKQILVDKDGEAAWPAVENNYFLAYGATVLAVLVTEFFIVYIQLGDGDILEVDSKGNTTRPLERDPNLIANETTSLCMNKAWNEFQIHLEQYPKGTPKQMPALILVSTDGYSNSFSTDEGFFKIGRDYQQMFKSNLTEEVRQKLEGFLQETSEKGSGDDITLGMIKRLEPDDRDYLTDRVEDLDRKVILVEESNMRQQENISVFESKVNDLKQQQYTIKKAVYWGFIWGFSLIMGTFLISNAFSSYLFFRLNKVEKMLNELKEPKSGEKGQSQPLNSPSNTSSPPPETTPSQVPTPIPP</sequence>
<evidence type="ECO:0000313" key="4">
    <source>
        <dbReference type="EMBL" id="OPF17112.1"/>
    </source>
</evidence>
<dbReference type="Gene3D" id="3.60.40.10">
    <property type="entry name" value="PPM-type phosphatase domain"/>
    <property type="match status" value="1"/>
</dbReference>
<dbReference type="RefSeq" id="WP_079208035.1">
    <property type="nucleotide sequence ID" value="NZ_MVGR01000004.1"/>
</dbReference>
<dbReference type="Proteomes" id="UP000189835">
    <property type="component" value="Unassembled WGS sequence"/>
</dbReference>
<keyword evidence="2" id="KW-0472">Membrane</keyword>
<protein>
    <submittedName>
        <fullName evidence="4">Protein-serine/threonine phosphatase</fullName>
    </submittedName>
</protein>
<dbReference type="SUPFAM" id="SSF81606">
    <property type="entry name" value="PP2C-like"/>
    <property type="match status" value="1"/>
</dbReference>
<accession>A0A1V4BRY0</accession>
<dbReference type="InterPro" id="IPR001932">
    <property type="entry name" value="PPM-type_phosphatase-like_dom"/>
</dbReference>
<dbReference type="EMBL" id="MVGR01000004">
    <property type="protein sequence ID" value="OPF17112.1"/>
    <property type="molecule type" value="Genomic_DNA"/>
</dbReference>
<reference evidence="4 5" key="1">
    <citation type="submission" date="2017-02" db="EMBL/GenBank/DDBJ databases">
        <title>Genome sequence of Microcystis aeruginosa KW.</title>
        <authorList>
            <person name="Oh H.-M."/>
            <person name="Ahn C.-Y."/>
            <person name="Jeong H."/>
            <person name="Srivastava A."/>
            <person name="Lee H.-G."/>
            <person name="Kang S.-R."/>
        </authorList>
    </citation>
    <scope>NUCLEOTIDE SEQUENCE [LARGE SCALE GENOMIC DNA]</scope>
    <source>
        <strain evidence="4 5">KW</strain>
    </source>
</reference>
<evidence type="ECO:0000313" key="5">
    <source>
        <dbReference type="Proteomes" id="UP000189835"/>
    </source>
</evidence>
<evidence type="ECO:0000256" key="2">
    <source>
        <dbReference type="SAM" id="Phobius"/>
    </source>
</evidence>
<feature type="region of interest" description="Disordered" evidence="1">
    <location>
        <begin position="398"/>
        <end position="435"/>
    </location>
</feature>
<feature type="transmembrane region" description="Helical" evidence="2">
    <location>
        <begin position="357"/>
        <end position="385"/>
    </location>
</feature>
<keyword evidence="2" id="KW-0812">Transmembrane</keyword>
<feature type="domain" description="PPM-type phosphatase" evidence="3">
    <location>
        <begin position="19"/>
        <end position="285"/>
    </location>
</feature>
<dbReference type="AlphaFoldDB" id="A0A1V4BRY0"/>
<feature type="compositionally biased region" description="Pro residues" evidence="1">
    <location>
        <begin position="419"/>
        <end position="435"/>
    </location>
</feature>
<dbReference type="Pfam" id="PF13672">
    <property type="entry name" value="PP2C_2"/>
    <property type="match status" value="1"/>
</dbReference>
<evidence type="ECO:0000259" key="3">
    <source>
        <dbReference type="Pfam" id="PF13672"/>
    </source>
</evidence>
<name>A0A1V4BRY0_MICAE</name>
<keyword evidence="2" id="KW-1133">Transmembrane helix</keyword>
<organism evidence="4 5">
    <name type="scientific">Microcystis aeruginosa KW</name>
    <dbReference type="NCBI Taxonomy" id="1960155"/>
    <lineage>
        <taxon>Bacteria</taxon>
        <taxon>Bacillati</taxon>
        <taxon>Cyanobacteriota</taxon>
        <taxon>Cyanophyceae</taxon>
        <taxon>Oscillatoriophycideae</taxon>
        <taxon>Chroococcales</taxon>
        <taxon>Microcystaceae</taxon>
        <taxon>Microcystis</taxon>
    </lineage>
</organism>
<comment type="caution">
    <text evidence="4">The sequence shown here is derived from an EMBL/GenBank/DDBJ whole genome shotgun (WGS) entry which is preliminary data.</text>
</comment>
<dbReference type="InterPro" id="IPR036457">
    <property type="entry name" value="PPM-type-like_dom_sf"/>
</dbReference>
<evidence type="ECO:0000256" key="1">
    <source>
        <dbReference type="SAM" id="MobiDB-lite"/>
    </source>
</evidence>
<proteinExistence type="predicted"/>
<gene>
    <name evidence="4" type="ORF">B1L04_13625</name>
</gene>